<evidence type="ECO:0000313" key="2">
    <source>
        <dbReference type="WBParaSite" id="Hba_00128"/>
    </source>
</evidence>
<reference evidence="2" key="1">
    <citation type="submission" date="2016-11" db="UniProtKB">
        <authorList>
            <consortium name="WormBaseParasite"/>
        </authorList>
    </citation>
    <scope>IDENTIFICATION</scope>
</reference>
<accession>A0A1I7W684</accession>
<organism evidence="1 2">
    <name type="scientific">Heterorhabditis bacteriophora</name>
    <name type="common">Entomopathogenic nematode worm</name>
    <dbReference type="NCBI Taxonomy" id="37862"/>
    <lineage>
        <taxon>Eukaryota</taxon>
        <taxon>Metazoa</taxon>
        <taxon>Ecdysozoa</taxon>
        <taxon>Nematoda</taxon>
        <taxon>Chromadorea</taxon>
        <taxon>Rhabditida</taxon>
        <taxon>Rhabditina</taxon>
        <taxon>Rhabditomorpha</taxon>
        <taxon>Strongyloidea</taxon>
        <taxon>Heterorhabditidae</taxon>
        <taxon>Heterorhabditis</taxon>
    </lineage>
</organism>
<keyword evidence="1" id="KW-1185">Reference proteome</keyword>
<proteinExistence type="predicted"/>
<name>A0A1I7W684_HETBA</name>
<dbReference type="AlphaFoldDB" id="A0A1I7W684"/>
<evidence type="ECO:0000313" key="1">
    <source>
        <dbReference type="Proteomes" id="UP000095283"/>
    </source>
</evidence>
<protein>
    <submittedName>
        <fullName evidence="2">Uncharacterized protein</fullName>
    </submittedName>
</protein>
<dbReference type="WBParaSite" id="Hba_00128">
    <property type="protein sequence ID" value="Hba_00128"/>
    <property type="gene ID" value="Hba_00128"/>
</dbReference>
<dbReference type="Proteomes" id="UP000095283">
    <property type="component" value="Unplaced"/>
</dbReference>
<sequence>MYIYIYIYIYLFIYKSYLSPCRFR</sequence>